<organism evidence="3 4">
    <name type="scientific">Paenibacillus selenitireducens</name>
    <dbReference type="NCBI Taxonomy" id="1324314"/>
    <lineage>
        <taxon>Bacteria</taxon>
        <taxon>Bacillati</taxon>
        <taxon>Bacillota</taxon>
        <taxon>Bacilli</taxon>
        <taxon>Bacillales</taxon>
        <taxon>Paenibacillaceae</taxon>
        <taxon>Paenibacillus</taxon>
    </lineage>
</organism>
<evidence type="ECO:0000313" key="4">
    <source>
        <dbReference type="Proteomes" id="UP000190188"/>
    </source>
</evidence>
<keyword evidence="4" id="KW-1185">Reference proteome</keyword>
<gene>
    <name evidence="3" type="ORF">BVG16_23915</name>
</gene>
<protein>
    <submittedName>
        <fullName evidence="3">MerR family transcriptional regulator</fullName>
    </submittedName>
</protein>
<dbReference type="PANTHER" id="PTHR30204">
    <property type="entry name" value="REDOX-CYCLING DRUG-SENSING TRANSCRIPTIONAL ACTIVATOR SOXR"/>
    <property type="match status" value="1"/>
</dbReference>
<comment type="caution">
    <text evidence="3">The sequence shown here is derived from an EMBL/GenBank/DDBJ whole genome shotgun (WGS) entry which is preliminary data.</text>
</comment>
<dbReference type="GO" id="GO:0003700">
    <property type="term" value="F:DNA-binding transcription factor activity"/>
    <property type="evidence" value="ECO:0007669"/>
    <property type="project" value="InterPro"/>
</dbReference>
<dbReference type="InterPro" id="IPR000551">
    <property type="entry name" value="MerR-type_HTH_dom"/>
</dbReference>
<dbReference type="CDD" id="cd01106">
    <property type="entry name" value="HTH_TipAL-Mta"/>
    <property type="match status" value="1"/>
</dbReference>
<dbReference type="PROSITE" id="PS50937">
    <property type="entry name" value="HTH_MERR_2"/>
    <property type="match status" value="1"/>
</dbReference>
<dbReference type="Pfam" id="PF08241">
    <property type="entry name" value="Methyltransf_11"/>
    <property type="match status" value="1"/>
</dbReference>
<accession>A0A1T2X2T6</accession>
<evidence type="ECO:0000259" key="2">
    <source>
        <dbReference type="PROSITE" id="PS50937"/>
    </source>
</evidence>
<evidence type="ECO:0000313" key="3">
    <source>
        <dbReference type="EMBL" id="OPA74184.1"/>
    </source>
</evidence>
<evidence type="ECO:0000256" key="1">
    <source>
        <dbReference type="ARBA" id="ARBA00023125"/>
    </source>
</evidence>
<sequence>MKPEEHHYVTTGQLAQRTGMTLRTLRYYDKIGLLKPSQYDHSVRLYSKEDVARLQKIQMLKFIGLSLDEIRQFIQDDSTPEQDLGSSLKMQKEIIQYKIAQMQYVSKAIEEALGMVDEQGQEVDWEGLVDMMQTIHKEKDWSEQYHNAVRLQARIRLYDQFSWNKIGWHPWFFEHLGSLPHLKVLELGCGDAALWRRNANLIPETWSITLTDLSAGMLEQARMSLGANSERFKFLVADAQAIPFHDNEFDIVIANHMLYHVLDINRAVSEMHRVLKPDGCVYASTMSTSHLQEIEQLTQAFDPHIQVLDPVMERFQLDNGREILQASFTEIEQIRYEDYMLIDEVQPLIQYMTSTPMNARKILVGEKLDQFTTYLRGKIAEQGSLYITKDSGFFLARKMQEDKEKYL</sequence>
<dbReference type="InterPro" id="IPR047057">
    <property type="entry name" value="MerR_fam"/>
</dbReference>
<reference evidence="3 4" key="1">
    <citation type="submission" date="2017-01" db="EMBL/GenBank/DDBJ databases">
        <title>Genome analysis of Paenibacillus selenitrireducens ES3-24.</title>
        <authorList>
            <person name="Xu D."/>
            <person name="Yao R."/>
            <person name="Zheng S."/>
        </authorList>
    </citation>
    <scope>NUCLEOTIDE SEQUENCE [LARGE SCALE GENOMIC DNA]</scope>
    <source>
        <strain evidence="3 4">ES3-24</strain>
    </source>
</reference>
<proteinExistence type="predicted"/>
<dbReference type="SUPFAM" id="SSF53335">
    <property type="entry name" value="S-adenosyl-L-methionine-dependent methyltransferases"/>
    <property type="match status" value="1"/>
</dbReference>
<dbReference type="Pfam" id="PF13411">
    <property type="entry name" value="MerR_1"/>
    <property type="match status" value="1"/>
</dbReference>
<keyword evidence="1" id="KW-0238">DNA-binding</keyword>
<dbReference type="Gene3D" id="3.40.50.150">
    <property type="entry name" value="Vaccinia Virus protein VP39"/>
    <property type="match status" value="1"/>
</dbReference>
<feature type="domain" description="HTH merR-type" evidence="2">
    <location>
        <begin position="8"/>
        <end position="76"/>
    </location>
</feature>
<dbReference type="RefSeq" id="WP_233147158.1">
    <property type="nucleotide sequence ID" value="NZ_MSZX01000011.1"/>
</dbReference>
<dbReference type="Proteomes" id="UP000190188">
    <property type="component" value="Unassembled WGS sequence"/>
</dbReference>
<dbReference type="EMBL" id="MSZX01000011">
    <property type="protein sequence ID" value="OPA74184.1"/>
    <property type="molecule type" value="Genomic_DNA"/>
</dbReference>
<dbReference type="InterPro" id="IPR013216">
    <property type="entry name" value="Methyltransf_11"/>
</dbReference>
<dbReference type="CDD" id="cd02440">
    <property type="entry name" value="AdoMet_MTases"/>
    <property type="match status" value="1"/>
</dbReference>
<dbReference type="GO" id="GO:0003677">
    <property type="term" value="F:DNA binding"/>
    <property type="evidence" value="ECO:0007669"/>
    <property type="project" value="UniProtKB-KW"/>
</dbReference>
<dbReference type="InterPro" id="IPR009061">
    <property type="entry name" value="DNA-bd_dom_put_sf"/>
</dbReference>
<dbReference type="Gene3D" id="1.10.1660.10">
    <property type="match status" value="1"/>
</dbReference>
<dbReference type="SMART" id="SM00422">
    <property type="entry name" value="HTH_MERR"/>
    <property type="match status" value="1"/>
</dbReference>
<dbReference type="AlphaFoldDB" id="A0A1T2X2T6"/>
<dbReference type="InterPro" id="IPR029063">
    <property type="entry name" value="SAM-dependent_MTases_sf"/>
</dbReference>
<name>A0A1T2X2T6_9BACL</name>
<dbReference type="SUPFAM" id="SSF46955">
    <property type="entry name" value="Putative DNA-binding domain"/>
    <property type="match status" value="1"/>
</dbReference>
<dbReference type="GO" id="GO:0008757">
    <property type="term" value="F:S-adenosylmethionine-dependent methyltransferase activity"/>
    <property type="evidence" value="ECO:0007669"/>
    <property type="project" value="InterPro"/>
</dbReference>
<dbReference type="PANTHER" id="PTHR30204:SF96">
    <property type="entry name" value="CHROMOSOME-ANCHORING PROTEIN RACA"/>
    <property type="match status" value="1"/>
</dbReference>
<dbReference type="STRING" id="1324314.BVG16_23915"/>
<dbReference type="PRINTS" id="PR00040">
    <property type="entry name" value="HTHMERR"/>
</dbReference>